<dbReference type="GO" id="GO:0050661">
    <property type="term" value="F:NADP binding"/>
    <property type="evidence" value="ECO:0007669"/>
    <property type="project" value="InterPro"/>
</dbReference>
<dbReference type="Pfam" id="PF03446">
    <property type="entry name" value="NAD_binding_2"/>
    <property type="match status" value="1"/>
</dbReference>
<evidence type="ECO:0000259" key="6">
    <source>
        <dbReference type="Pfam" id="PF14833"/>
    </source>
</evidence>
<keyword evidence="2" id="KW-0560">Oxidoreductase</keyword>
<dbReference type="AlphaFoldDB" id="A0A1N7K5D6"/>
<proteinExistence type="inferred from homology"/>
<keyword evidence="8" id="KW-1185">Reference proteome</keyword>
<dbReference type="PIRSF" id="PIRSF000103">
    <property type="entry name" value="HIBADH"/>
    <property type="match status" value="1"/>
</dbReference>
<dbReference type="InterPro" id="IPR015815">
    <property type="entry name" value="HIBADH-related"/>
</dbReference>
<evidence type="ECO:0000259" key="5">
    <source>
        <dbReference type="Pfam" id="PF03446"/>
    </source>
</evidence>
<dbReference type="InterPro" id="IPR013328">
    <property type="entry name" value="6PGD_dom2"/>
</dbReference>
<dbReference type="Gene3D" id="3.40.50.720">
    <property type="entry name" value="NAD(P)-binding Rossmann-like Domain"/>
    <property type="match status" value="1"/>
</dbReference>
<dbReference type="InterPro" id="IPR008927">
    <property type="entry name" value="6-PGluconate_DH-like_C_sf"/>
</dbReference>
<dbReference type="InterPro" id="IPR002204">
    <property type="entry name" value="3-OH-isobutyrate_DH-rel_CS"/>
</dbReference>
<dbReference type="STRING" id="80876.SAMN05421779_102612"/>
<dbReference type="GO" id="GO:0016491">
    <property type="term" value="F:oxidoreductase activity"/>
    <property type="evidence" value="ECO:0007669"/>
    <property type="project" value="UniProtKB-KW"/>
</dbReference>
<name>A0A1N7K5D6_9PROT</name>
<accession>A0A1N7K5D6</accession>
<dbReference type="InterPro" id="IPR036291">
    <property type="entry name" value="NAD(P)-bd_dom_sf"/>
</dbReference>
<evidence type="ECO:0000313" key="8">
    <source>
        <dbReference type="Proteomes" id="UP000185678"/>
    </source>
</evidence>
<dbReference type="GO" id="GO:0051287">
    <property type="term" value="F:NAD binding"/>
    <property type="evidence" value="ECO:0007669"/>
    <property type="project" value="InterPro"/>
</dbReference>
<feature type="domain" description="3-hydroxyisobutyrate dehydrogenase-like NAD-binding" evidence="6">
    <location>
        <begin position="178"/>
        <end position="297"/>
    </location>
</feature>
<dbReference type="SUPFAM" id="SSF48179">
    <property type="entry name" value="6-phosphogluconate dehydrogenase C-terminal domain-like"/>
    <property type="match status" value="1"/>
</dbReference>
<dbReference type="SUPFAM" id="SSF51735">
    <property type="entry name" value="NAD(P)-binding Rossmann-fold domains"/>
    <property type="match status" value="1"/>
</dbReference>
<dbReference type="PANTHER" id="PTHR43060">
    <property type="entry name" value="3-HYDROXYISOBUTYRATE DEHYDROGENASE-LIKE 1, MITOCHONDRIAL-RELATED"/>
    <property type="match status" value="1"/>
</dbReference>
<dbReference type="Gene3D" id="1.10.1040.10">
    <property type="entry name" value="N-(1-d-carboxylethyl)-l-norvaline Dehydrogenase, domain 2"/>
    <property type="match status" value="1"/>
</dbReference>
<dbReference type="Proteomes" id="UP000185678">
    <property type="component" value="Unassembled WGS sequence"/>
</dbReference>
<dbReference type="InterPro" id="IPR029154">
    <property type="entry name" value="HIBADH-like_NADP-bd"/>
</dbReference>
<dbReference type="RefSeq" id="WP_076399447.1">
    <property type="nucleotide sequence ID" value="NZ_FTOA01000002.1"/>
</dbReference>
<feature type="active site" evidence="4">
    <location>
        <position position="183"/>
    </location>
</feature>
<comment type="similarity">
    <text evidence="1">Belongs to the HIBADH-related family.</text>
</comment>
<dbReference type="OrthoDB" id="9812907at2"/>
<keyword evidence="3" id="KW-0520">NAD</keyword>
<dbReference type="EMBL" id="FTOA01000002">
    <property type="protein sequence ID" value="SIS56812.1"/>
    <property type="molecule type" value="Genomic_DNA"/>
</dbReference>
<evidence type="ECO:0000256" key="3">
    <source>
        <dbReference type="ARBA" id="ARBA00023027"/>
    </source>
</evidence>
<feature type="domain" description="6-phosphogluconate dehydrogenase NADP-binding" evidence="5">
    <location>
        <begin position="12"/>
        <end position="174"/>
    </location>
</feature>
<evidence type="ECO:0000256" key="1">
    <source>
        <dbReference type="ARBA" id="ARBA00009080"/>
    </source>
</evidence>
<reference evidence="7 8" key="1">
    <citation type="submission" date="2017-01" db="EMBL/GenBank/DDBJ databases">
        <authorList>
            <person name="Mah S.A."/>
            <person name="Swanson W.J."/>
            <person name="Moy G.W."/>
            <person name="Vacquier V.D."/>
        </authorList>
    </citation>
    <scope>NUCLEOTIDE SEQUENCE [LARGE SCALE GENOMIC DNA]</scope>
    <source>
        <strain evidence="7 8">DSM 11589</strain>
    </source>
</reference>
<organism evidence="7 8">
    <name type="scientific">Insolitispirillum peregrinum</name>
    <dbReference type="NCBI Taxonomy" id="80876"/>
    <lineage>
        <taxon>Bacteria</taxon>
        <taxon>Pseudomonadati</taxon>
        <taxon>Pseudomonadota</taxon>
        <taxon>Alphaproteobacteria</taxon>
        <taxon>Rhodospirillales</taxon>
        <taxon>Novispirillaceae</taxon>
        <taxon>Insolitispirillum</taxon>
    </lineage>
</organism>
<gene>
    <name evidence="7" type="ORF">SAMN05421779_102612</name>
</gene>
<dbReference type="PANTHER" id="PTHR43060:SF15">
    <property type="entry name" value="3-HYDROXYISOBUTYRATE DEHYDROGENASE-LIKE 1, MITOCHONDRIAL-RELATED"/>
    <property type="match status" value="1"/>
</dbReference>
<dbReference type="InterPro" id="IPR006115">
    <property type="entry name" value="6PGDH_NADP-bd"/>
</dbReference>
<sequence>MPAYAPLAGTSVGLIGLGLMGFPMARRLHACGASVAVWTRSGETLQAAANEGLIPMTSAAEVVRRSSITILMLVDTPAVASVLHEPERGILAGLRRATASPLIIDMGTTAVSATHQFAAAVNEAGGCWLDAPVSGGVVGATDGTLTIMAGGSDDSFARALPVLQSLGRHITHVGAVAAGQVAKAANQVIVGLTIGAVSEAMALARRAGVEPARLRHALMGGFAASRILDLHGQRMAEGNFAPGGRSVTQRKDLQQALDLAEQLDLTLPATTLCRDLYDQLIAQGDGGLDHSALVRVIDDWPEKS</sequence>
<evidence type="ECO:0000256" key="2">
    <source>
        <dbReference type="ARBA" id="ARBA00023002"/>
    </source>
</evidence>
<protein>
    <submittedName>
        <fullName evidence="7">3-hydroxyisobutyrate dehydrogenase</fullName>
    </submittedName>
</protein>
<evidence type="ECO:0000313" key="7">
    <source>
        <dbReference type="EMBL" id="SIS56812.1"/>
    </source>
</evidence>
<dbReference type="GO" id="GO:0016054">
    <property type="term" value="P:organic acid catabolic process"/>
    <property type="evidence" value="ECO:0007669"/>
    <property type="project" value="UniProtKB-ARBA"/>
</dbReference>
<evidence type="ECO:0000256" key="4">
    <source>
        <dbReference type="PIRSR" id="PIRSR000103-1"/>
    </source>
</evidence>
<dbReference type="PROSITE" id="PS00895">
    <property type="entry name" value="3_HYDROXYISOBUT_DH"/>
    <property type="match status" value="1"/>
</dbReference>
<dbReference type="Pfam" id="PF14833">
    <property type="entry name" value="NAD_binding_11"/>
    <property type="match status" value="1"/>
</dbReference>